<dbReference type="InParanoid" id="F0YM04"/>
<dbReference type="AlphaFoldDB" id="F0YM04"/>
<dbReference type="KEGG" id="aaf:AURANDRAFT_72652"/>
<sequence>YGLRRVVATGGADQAATIHQRERSVAGAHPARLDRRGLPALPGQAPRAATRLQNLPPLRPAPARVARARRGPRRPLPDRLVVLETARRRGAPAAAGAALHLRRPQRRPLRPRPRGLSAEPRAAAPSTRQDQPPRWHRRNPSAGRRAASPSTRRRLDSSCPGPPAKRTSSPSRPRTGPGATSPAARGGGSTCARRAARAARSTRSRATARR</sequence>
<keyword evidence="3" id="KW-1185">Reference proteome</keyword>
<protein>
    <submittedName>
        <fullName evidence="2">Uncharacterized protein</fullName>
    </submittedName>
</protein>
<reference evidence="2 3" key="1">
    <citation type="journal article" date="2011" name="Proc. Natl. Acad. Sci. U.S.A.">
        <title>Niche of harmful alga Aureococcus anophagefferens revealed through ecogenomics.</title>
        <authorList>
            <person name="Gobler C.J."/>
            <person name="Berry D.L."/>
            <person name="Dyhrman S.T."/>
            <person name="Wilhelm S.W."/>
            <person name="Salamov A."/>
            <person name="Lobanov A.V."/>
            <person name="Zhang Y."/>
            <person name="Collier J.L."/>
            <person name="Wurch L.L."/>
            <person name="Kustka A.B."/>
            <person name="Dill B.D."/>
            <person name="Shah M."/>
            <person name="VerBerkmoes N.C."/>
            <person name="Kuo A."/>
            <person name="Terry A."/>
            <person name="Pangilinan J."/>
            <person name="Lindquist E.A."/>
            <person name="Lucas S."/>
            <person name="Paulsen I.T."/>
            <person name="Hattenrath-Lehmann T.K."/>
            <person name="Talmage S.C."/>
            <person name="Walker E.A."/>
            <person name="Koch F."/>
            <person name="Burson A.M."/>
            <person name="Marcoval M.A."/>
            <person name="Tang Y.Z."/>
            <person name="Lecleir G.R."/>
            <person name="Coyne K.J."/>
            <person name="Berg G.M."/>
            <person name="Bertrand E.M."/>
            <person name="Saito M.A."/>
            <person name="Gladyshev V.N."/>
            <person name="Grigoriev I.V."/>
        </authorList>
    </citation>
    <scope>NUCLEOTIDE SEQUENCE [LARGE SCALE GENOMIC DNA]</scope>
    <source>
        <strain evidence="3">CCMP 1984</strain>
    </source>
</reference>
<feature type="non-terminal residue" evidence="2">
    <location>
        <position position="1"/>
    </location>
</feature>
<evidence type="ECO:0000313" key="2">
    <source>
        <dbReference type="EMBL" id="EGB03874.1"/>
    </source>
</evidence>
<proteinExistence type="predicted"/>
<feature type="compositionally biased region" description="Basic residues" evidence="1">
    <location>
        <begin position="100"/>
        <end position="113"/>
    </location>
</feature>
<evidence type="ECO:0000256" key="1">
    <source>
        <dbReference type="SAM" id="MobiDB-lite"/>
    </source>
</evidence>
<organism evidence="3">
    <name type="scientific">Aureococcus anophagefferens</name>
    <name type="common">Harmful bloom alga</name>
    <dbReference type="NCBI Taxonomy" id="44056"/>
    <lineage>
        <taxon>Eukaryota</taxon>
        <taxon>Sar</taxon>
        <taxon>Stramenopiles</taxon>
        <taxon>Ochrophyta</taxon>
        <taxon>Pelagophyceae</taxon>
        <taxon>Pelagomonadales</taxon>
        <taxon>Pelagomonadaceae</taxon>
        <taxon>Aureococcus</taxon>
    </lineage>
</organism>
<dbReference type="Proteomes" id="UP000002729">
    <property type="component" value="Unassembled WGS sequence"/>
</dbReference>
<feature type="region of interest" description="Disordered" evidence="1">
    <location>
        <begin position="1"/>
        <end position="210"/>
    </location>
</feature>
<name>F0YM04_AURAN</name>
<accession>F0YM04</accession>
<feature type="compositionally biased region" description="Basic residues" evidence="1">
    <location>
        <begin position="194"/>
        <end position="210"/>
    </location>
</feature>
<evidence type="ECO:0000313" key="3">
    <source>
        <dbReference type="Proteomes" id="UP000002729"/>
    </source>
</evidence>
<gene>
    <name evidence="2" type="ORF">AURANDRAFT_72652</name>
</gene>
<dbReference type="GeneID" id="20228809"/>
<dbReference type="EMBL" id="GL833159">
    <property type="protein sequence ID" value="EGB03874.1"/>
    <property type="molecule type" value="Genomic_DNA"/>
</dbReference>
<dbReference type="RefSeq" id="XP_009041426.1">
    <property type="nucleotide sequence ID" value="XM_009043178.1"/>
</dbReference>